<evidence type="ECO:0000313" key="2">
    <source>
        <dbReference type="Proteomes" id="UP000249254"/>
    </source>
</evidence>
<accession>A0A328AMP9</accession>
<comment type="caution">
    <text evidence="1">The sequence shown here is derived from an EMBL/GenBank/DDBJ whole genome shotgun (WGS) entry which is preliminary data.</text>
</comment>
<dbReference type="RefSeq" id="WP_111529419.1">
    <property type="nucleotide sequence ID" value="NZ_JBHRSG010000003.1"/>
</dbReference>
<keyword evidence="2" id="KW-1185">Reference proteome</keyword>
<sequence length="66" mass="7441">MILNPFKLKAGLALSEEADDLEARFGPAGAVRHVRDQIALSRRSARQHLYRLHDEIVRRHPSVSPA</sequence>
<evidence type="ECO:0000313" key="1">
    <source>
        <dbReference type="EMBL" id="RAK55671.1"/>
    </source>
</evidence>
<dbReference type="Proteomes" id="UP000249254">
    <property type="component" value="Unassembled WGS sequence"/>
</dbReference>
<organism evidence="1 2">
    <name type="scientific">Phenylobacterium soli</name>
    <dbReference type="NCBI Taxonomy" id="2170551"/>
    <lineage>
        <taxon>Bacteria</taxon>
        <taxon>Pseudomonadati</taxon>
        <taxon>Pseudomonadota</taxon>
        <taxon>Alphaproteobacteria</taxon>
        <taxon>Caulobacterales</taxon>
        <taxon>Caulobacteraceae</taxon>
        <taxon>Phenylobacterium</taxon>
    </lineage>
</organism>
<dbReference type="EMBL" id="QFYQ01000001">
    <property type="protein sequence ID" value="RAK55671.1"/>
    <property type="molecule type" value="Genomic_DNA"/>
</dbReference>
<reference evidence="2" key="1">
    <citation type="submission" date="2018-05" db="EMBL/GenBank/DDBJ databases">
        <authorList>
            <person name="Li X."/>
        </authorList>
    </citation>
    <scope>NUCLEOTIDE SEQUENCE [LARGE SCALE GENOMIC DNA]</scope>
    <source>
        <strain evidence="2">LX32</strain>
    </source>
</reference>
<proteinExistence type="predicted"/>
<gene>
    <name evidence="1" type="ORF">DJ017_14710</name>
</gene>
<protein>
    <submittedName>
        <fullName evidence="1">Uncharacterized protein</fullName>
    </submittedName>
</protein>
<name>A0A328AMP9_9CAUL</name>
<dbReference type="AlphaFoldDB" id="A0A328AMP9"/>